<evidence type="ECO:0000256" key="4">
    <source>
        <dbReference type="ARBA" id="ARBA00022454"/>
    </source>
</evidence>
<evidence type="ECO:0000256" key="2">
    <source>
        <dbReference type="ARBA" id="ARBA00004286"/>
    </source>
</evidence>
<dbReference type="GO" id="GO:0032259">
    <property type="term" value="P:methylation"/>
    <property type="evidence" value="ECO:0007669"/>
    <property type="project" value="UniProtKB-KW"/>
</dbReference>
<dbReference type="InterPro" id="IPR051760">
    <property type="entry name" value="KMT5A"/>
</dbReference>
<keyword evidence="8" id="KW-0156">Chromatin regulator</keyword>
<dbReference type="EC" id="2.1.1.361" evidence="3"/>
<keyword evidence="6" id="KW-0808">Transferase</keyword>
<proteinExistence type="predicted"/>
<dbReference type="EMBL" id="JBDJPC010000005">
    <property type="protein sequence ID" value="KAL1502712.1"/>
    <property type="molecule type" value="Genomic_DNA"/>
</dbReference>
<evidence type="ECO:0000313" key="14">
    <source>
        <dbReference type="EMBL" id="KAL1502712.1"/>
    </source>
</evidence>
<dbReference type="GO" id="GO:0140944">
    <property type="term" value="F:histone H4K20 monomethyltransferase activity"/>
    <property type="evidence" value="ECO:0007669"/>
    <property type="project" value="UniProtKB-EC"/>
</dbReference>
<comment type="caution">
    <text evidence="14">The sequence shown here is derived from an EMBL/GenBank/DDBJ whole genome shotgun (WGS) entry which is preliminary data.</text>
</comment>
<dbReference type="SMART" id="SM00317">
    <property type="entry name" value="SET"/>
    <property type="match status" value="1"/>
</dbReference>
<evidence type="ECO:0000256" key="8">
    <source>
        <dbReference type="ARBA" id="ARBA00022853"/>
    </source>
</evidence>
<dbReference type="Pfam" id="PF00856">
    <property type="entry name" value="SET"/>
    <property type="match status" value="1"/>
</dbReference>
<keyword evidence="10" id="KW-0804">Transcription</keyword>
<evidence type="ECO:0000256" key="9">
    <source>
        <dbReference type="ARBA" id="ARBA00023015"/>
    </source>
</evidence>
<dbReference type="Proteomes" id="UP001566132">
    <property type="component" value="Unassembled WGS sequence"/>
</dbReference>
<feature type="domain" description="SET" evidence="13">
    <location>
        <begin position="138"/>
        <end position="260"/>
    </location>
</feature>
<evidence type="ECO:0000256" key="5">
    <source>
        <dbReference type="ARBA" id="ARBA00022603"/>
    </source>
</evidence>
<keyword evidence="5" id="KW-0489">Methyltransferase</keyword>
<gene>
    <name evidence="14" type="ORF">ABEB36_007818</name>
</gene>
<dbReference type="InterPro" id="IPR001214">
    <property type="entry name" value="SET_dom"/>
</dbReference>
<dbReference type="InterPro" id="IPR047266">
    <property type="entry name" value="KMT5A-like_SET"/>
</dbReference>
<evidence type="ECO:0000256" key="6">
    <source>
        <dbReference type="ARBA" id="ARBA00022679"/>
    </source>
</evidence>
<keyword evidence="15" id="KW-1185">Reference proteome</keyword>
<keyword evidence="11" id="KW-0539">Nucleus</keyword>
<name>A0ABD1EV83_HYPHA</name>
<dbReference type="PANTHER" id="PTHR46167:SF1">
    <property type="entry name" value="N-LYSINE METHYLTRANSFERASE KMT5A"/>
    <property type="match status" value="1"/>
</dbReference>
<sequence>MMVRASATILTTPVQIQTRRQKLLLNMNGTVTSPSTPHRIELRNEENCKKSLICEPPAPKARKKLLNNHVVNGQSNGIVKNKESKETIKNNVNNNKINGQHKLTEYFSLRRSVRKTKTIVLEEQQLALERLVRSGIEDGLEVKDFKEKGRGVVAAKPFSKGDFVVEYSGELVDLIEAKRREENYAQNDKAGCYMYYFKYNDIQYCIDATEESGRLGRLVNHSRANPNLVTKIIMIDKKPRLVLIAKEDIQIGEEILYDYGDRSKESLQHHPWLAY</sequence>
<dbReference type="SUPFAM" id="SSF82199">
    <property type="entry name" value="SET domain"/>
    <property type="match status" value="1"/>
</dbReference>
<keyword evidence="4" id="KW-0158">Chromosome</keyword>
<organism evidence="14 15">
    <name type="scientific">Hypothenemus hampei</name>
    <name type="common">Coffee berry borer</name>
    <dbReference type="NCBI Taxonomy" id="57062"/>
    <lineage>
        <taxon>Eukaryota</taxon>
        <taxon>Metazoa</taxon>
        <taxon>Ecdysozoa</taxon>
        <taxon>Arthropoda</taxon>
        <taxon>Hexapoda</taxon>
        <taxon>Insecta</taxon>
        <taxon>Pterygota</taxon>
        <taxon>Neoptera</taxon>
        <taxon>Endopterygota</taxon>
        <taxon>Coleoptera</taxon>
        <taxon>Polyphaga</taxon>
        <taxon>Cucujiformia</taxon>
        <taxon>Curculionidae</taxon>
        <taxon>Scolytinae</taxon>
        <taxon>Hypothenemus</taxon>
    </lineage>
</organism>
<comment type="catalytic activity">
    <reaction evidence="12">
        <text>L-lysyl(20)-[histone H4] + S-adenosyl-L-methionine = N(6)-methyl-L-lysyl(20)-[histone H4] + S-adenosyl-L-homocysteine + H(+)</text>
        <dbReference type="Rhea" id="RHEA:60344"/>
        <dbReference type="Rhea" id="RHEA-COMP:15554"/>
        <dbReference type="Rhea" id="RHEA-COMP:15555"/>
        <dbReference type="ChEBI" id="CHEBI:15378"/>
        <dbReference type="ChEBI" id="CHEBI:29969"/>
        <dbReference type="ChEBI" id="CHEBI:57856"/>
        <dbReference type="ChEBI" id="CHEBI:59789"/>
        <dbReference type="ChEBI" id="CHEBI:61929"/>
        <dbReference type="EC" id="2.1.1.361"/>
    </reaction>
</comment>
<evidence type="ECO:0000259" key="13">
    <source>
        <dbReference type="PROSITE" id="PS50280"/>
    </source>
</evidence>
<dbReference type="PROSITE" id="PS50280">
    <property type="entry name" value="SET"/>
    <property type="match status" value="1"/>
</dbReference>
<dbReference type="PROSITE" id="PS51571">
    <property type="entry name" value="SAM_MT43_PR_SET"/>
    <property type="match status" value="1"/>
</dbReference>
<comment type="subcellular location">
    <subcellularLocation>
        <location evidence="2">Chromosome</location>
    </subcellularLocation>
    <subcellularLocation>
        <location evidence="1">Nucleus</location>
    </subcellularLocation>
</comment>
<evidence type="ECO:0000256" key="12">
    <source>
        <dbReference type="ARBA" id="ARBA00047784"/>
    </source>
</evidence>
<reference evidence="14 15" key="1">
    <citation type="submission" date="2024-05" db="EMBL/GenBank/DDBJ databases">
        <title>Genetic variation in Jamaican populations of the coffee berry borer (Hypothenemus hampei).</title>
        <authorList>
            <person name="Errbii M."/>
            <person name="Myrie A."/>
        </authorList>
    </citation>
    <scope>NUCLEOTIDE SEQUENCE [LARGE SCALE GENOMIC DNA]</scope>
    <source>
        <strain evidence="14">JA-Hopewell-2020-01-JO</strain>
        <tissue evidence="14">Whole body</tissue>
    </source>
</reference>
<keyword evidence="7" id="KW-0949">S-adenosyl-L-methionine</keyword>
<evidence type="ECO:0000256" key="10">
    <source>
        <dbReference type="ARBA" id="ARBA00023163"/>
    </source>
</evidence>
<dbReference type="AlphaFoldDB" id="A0ABD1EV83"/>
<dbReference type="CDD" id="cd10528">
    <property type="entry name" value="SET_SETD8"/>
    <property type="match status" value="1"/>
</dbReference>
<dbReference type="InterPro" id="IPR016858">
    <property type="entry name" value="KMT5A-like"/>
</dbReference>
<evidence type="ECO:0000256" key="11">
    <source>
        <dbReference type="ARBA" id="ARBA00023242"/>
    </source>
</evidence>
<evidence type="ECO:0000256" key="7">
    <source>
        <dbReference type="ARBA" id="ARBA00022691"/>
    </source>
</evidence>
<dbReference type="GO" id="GO:0005694">
    <property type="term" value="C:chromosome"/>
    <property type="evidence" value="ECO:0007669"/>
    <property type="project" value="UniProtKB-SubCell"/>
</dbReference>
<evidence type="ECO:0000313" key="15">
    <source>
        <dbReference type="Proteomes" id="UP001566132"/>
    </source>
</evidence>
<accession>A0ABD1EV83</accession>
<dbReference type="InterPro" id="IPR046341">
    <property type="entry name" value="SET_dom_sf"/>
</dbReference>
<evidence type="ECO:0000256" key="1">
    <source>
        <dbReference type="ARBA" id="ARBA00004123"/>
    </source>
</evidence>
<dbReference type="GO" id="GO:0005634">
    <property type="term" value="C:nucleus"/>
    <property type="evidence" value="ECO:0007669"/>
    <property type="project" value="UniProtKB-SubCell"/>
</dbReference>
<protein>
    <recommendedName>
        <fullName evidence="3">[histone H4]-lysine(20) N-methyltransferase</fullName>
        <ecNumber evidence="3">2.1.1.361</ecNumber>
    </recommendedName>
</protein>
<evidence type="ECO:0000256" key="3">
    <source>
        <dbReference type="ARBA" id="ARBA00012187"/>
    </source>
</evidence>
<keyword evidence="9" id="KW-0805">Transcription regulation</keyword>
<dbReference type="Gene3D" id="2.170.270.10">
    <property type="entry name" value="SET domain"/>
    <property type="match status" value="1"/>
</dbReference>
<dbReference type="PANTHER" id="PTHR46167">
    <property type="entry name" value="N-LYSINE METHYLTRANSFERASE KMT5A"/>
    <property type="match status" value="1"/>
</dbReference>